<sequence length="109" mass="12937">MRIFTRSKWAVVEAAAEHKERKHVERVTDRATQRWHDYQAVKEMVGQCLEFGESGEFTMNIWHESAAHYPHRGIWRYGHTEYETTRATVTFGDHIQAVIYGDEVRFRLV</sequence>
<gene>
    <name evidence="1" type="ORF">kpv522_77</name>
</gene>
<evidence type="ECO:0000313" key="1">
    <source>
        <dbReference type="EMBL" id="AOZ65342.1"/>
    </source>
</evidence>
<reference evidence="1 2" key="1">
    <citation type="submission" date="2016-05" db="EMBL/GenBank/DDBJ databases">
        <title>Complete genome sequence of bacteriophage vB_KpnS_KpV522 lytic for Klebsiella pneumoniae.</title>
        <authorList>
            <person name="Komisarova E.V."/>
            <person name="Krasilnikova V.M."/>
            <person name="Kislichkina A.A."/>
            <person name="Myakinina V.P."/>
            <person name="Volozhantsev N.V."/>
        </authorList>
    </citation>
    <scope>NUCLEOTIDE SEQUENCE [LARGE SCALE GENOMIC DNA]</scope>
</reference>
<protein>
    <submittedName>
        <fullName evidence="1">Uncharacterized protein</fullName>
    </submittedName>
</protein>
<dbReference type="Proteomes" id="UP000224200">
    <property type="component" value="Segment"/>
</dbReference>
<evidence type="ECO:0000313" key="2">
    <source>
        <dbReference type="Proteomes" id="UP000224200"/>
    </source>
</evidence>
<organism evidence="1 2">
    <name type="scientific">Klebsiella phage vB_KpnS_KpV522</name>
    <dbReference type="NCBI Taxonomy" id="1912320"/>
    <lineage>
        <taxon>Viruses</taxon>
        <taxon>Duplodnaviria</taxon>
        <taxon>Heunggongvirae</taxon>
        <taxon>Uroviricota</taxon>
        <taxon>Caudoviricetes</taxon>
        <taxon>Drexlerviridae</taxon>
        <taxon>Webervirus</taxon>
        <taxon>Webervirus KpV522</taxon>
    </lineage>
</organism>
<name>A0A1I9SER5_9CAUD</name>
<keyword evidence="2" id="KW-1185">Reference proteome</keyword>
<dbReference type="EMBL" id="KX237515">
    <property type="protein sequence ID" value="AOZ65342.1"/>
    <property type="molecule type" value="Genomic_DNA"/>
</dbReference>
<proteinExistence type="predicted"/>
<accession>A0A1I9SER5</accession>